<dbReference type="Proteomes" id="UP000664369">
    <property type="component" value="Unassembled WGS sequence"/>
</dbReference>
<gene>
    <name evidence="3" type="ORF">J4E00_06950</name>
</gene>
<feature type="chain" id="PRO_5047368422" evidence="1">
    <location>
        <begin position="22"/>
        <end position="226"/>
    </location>
</feature>
<dbReference type="InterPro" id="IPR032179">
    <property type="entry name" value="Cry22Aa_Ig-like"/>
</dbReference>
<sequence>MRKLALSLLGVAAVASSLALGGCKKDETDNLSRIKSYPAISLAGNEYYVINVGETFNEPGVTANLVGEPLQPIISNPVNTSRPGIYVIRYKGANTEGDTVSASRTVIVTDPAVNNLDQSGSFVRKVVVGTDTTVYDPSVVTKVGNKGLYRIDNFGFTSGAPNNSLSAYFVQTDASHIVVPAQTIPNLGYTTFTSVSGAFRAGRLTSISYAIHAPSVFGSTVRKAER</sequence>
<dbReference type="Pfam" id="PF16403">
    <property type="entry name" value="Bact_surface_Ig-like"/>
    <property type="match status" value="1"/>
</dbReference>
<name>A0ABS3QDI7_9BACT</name>
<keyword evidence="1" id="KW-0732">Signal</keyword>
<dbReference type="Gene3D" id="2.60.40.10">
    <property type="entry name" value="Immunoglobulins"/>
    <property type="match status" value="1"/>
</dbReference>
<evidence type="ECO:0000256" key="1">
    <source>
        <dbReference type="SAM" id="SignalP"/>
    </source>
</evidence>
<accession>A0ABS3QDI7</accession>
<keyword evidence="4" id="KW-1185">Reference proteome</keyword>
<proteinExistence type="predicted"/>
<dbReference type="EMBL" id="JAGETZ010000002">
    <property type="protein sequence ID" value="MBO2008785.1"/>
    <property type="molecule type" value="Genomic_DNA"/>
</dbReference>
<evidence type="ECO:0000313" key="4">
    <source>
        <dbReference type="Proteomes" id="UP000664369"/>
    </source>
</evidence>
<evidence type="ECO:0000313" key="3">
    <source>
        <dbReference type="EMBL" id="MBO2008785.1"/>
    </source>
</evidence>
<evidence type="ECO:0000259" key="2">
    <source>
        <dbReference type="Pfam" id="PF16403"/>
    </source>
</evidence>
<protein>
    <submittedName>
        <fullName evidence="3">DUF5011 domain-containing protein</fullName>
    </submittedName>
</protein>
<reference evidence="3 4" key="1">
    <citation type="submission" date="2021-03" db="EMBL/GenBank/DDBJ databases">
        <authorList>
            <person name="Kim M.K."/>
        </authorList>
    </citation>
    <scope>NUCLEOTIDE SEQUENCE [LARGE SCALE GENOMIC DNA]</scope>
    <source>
        <strain evidence="3 4">BT442</strain>
    </source>
</reference>
<feature type="signal peptide" evidence="1">
    <location>
        <begin position="1"/>
        <end position="21"/>
    </location>
</feature>
<organism evidence="3 4">
    <name type="scientific">Hymenobacter negativus</name>
    <dbReference type="NCBI Taxonomy" id="2795026"/>
    <lineage>
        <taxon>Bacteria</taxon>
        <taxon>Pseudomonadati</taxon>
        <taxon>Bacteroidota</taxon>
        <taxon>Cytophagia</taxon>
        <taxon>Cytophagales</taxon>
        <taxon>Hymenobacteraceae</taxon>
        <taxon>Hymenobacter</taxon>
    </lineage>
</organism>
<comment type="caution">
    <text evidence="3">The sequence shown here is derived from an EMBL/GenBank/DDBJ whole genome shotgun (WGS) entry which is preliminary data.</text>
</comment>
<dbReference type="InterPro" id="IPR013783">
    <property type="entry name" value="Ig-like_fold"/>
</dbReference>
<dbReference type="RefSeq" id="WP_208174391.1">
    <property type="nucleotide sequence ID" value="NZ_JAGETZ010000002.1"/>
</dbReference>
<feature type="domain" description="Pesticidal crystal protein Cry22Aa Ig-like" evidence="2">
    <location>
        <begin position="40"/>
        <end position="108"/>
    </location>
</feature>
<dbReference type="PROSITE" id="PS51257">
    <property type="entry name" value="PROKAR_LIPOPROTEIN"/>
    <property type="match status" value="1"/>
</dbReference>